<proteinExistence type="predicted"/>
<feature type="chain" id="PRO_5026062415" description="PEP-CTERM sorting domain-containing protein" evidence="2">
    <location>
        <begin position="29"/>
        <end position="320"/>
    </location>
</feature>
<evidence type="ECO:0000256" key="1">
    <source>
        <dbReference type="SAM" id="MobiDB-lite"/>
    </source>
</evidence>
<evidence type="ECO:0008006" key="5">
    <source>
        <dbReference type="Google" id="ProtNLM"/>
    </source>
</evidence>
<feature type="signal peptide" evidence="2">
    <location>
        <begin position="1"/>
        <end position="28"/>
    </location>
</feature>
<dbReference type="KEGG" id="oxy:HCG48_15260"/>
<dbReference type="EMBL" id="CP051167">
    <property type="protein sequence ID" value="QIZ71778.1"/>
    <property type="molecule type" value="Genomic_DNA"/>
</dbReference>
<sequence length="320" mass="35462">MKIFSNSQNPLLKLAAILSLSVTFNLFTANTAKTQTVSEATLSDALTQIILQQAAEDTSLSISELQLESAIRVTWPNGCMGISGPEIFCTQVVVSGWIVVITSGSNQWTYHTNGSRVLLNDSLPNRQPTEQSRSQEWQRQLEEQRRREEWRRRWANIGWTQDNPVMPTVTEPGTWIFDDVPSGRWVDPPTAYGFRYTMLEDSLFTDILDFPIAIDDDNLFTISVGDTILGEFSPGESVNFVSLLGHGVSEFAITDINPLVDPEDPSAFPLKIAFNTEQADFKMEAIPAPTSVPEGSTPIALLAFGALGIYSRLKGHSQFN</sequence>
<evidence type="ECO:0000313" key="4">
    <source>
        <dbReference type="Proteomes" id="UP000500857"/>
    </source>
</evidence>
<dbReference type="AlphaFoldDB" id="A0A6H1TYT6"/>
<protein>
    <recommendedName>
        <fullName evidence="5">PEP-CTERM sorting domain-containing protein</fullName>
    </recommendedName>
</protein>
<organism evidence="3 4">
    <name type="scientific">Oxynema aestuarii AP17</name>
    <dbReference type="NCBI Taxonomy" id="2064643"/>
    <lineage>
        <taxon>Bacteria</taxon>
        <taxon>Bacillati</taxon>
        <taxon>Cyanobacteriota</taxon>
        <taxon>Cyanophyceae</taxon>
        <taxon>Oscillatoriophycideae</taxon>
        <taxon>Oscillatoriales</taxon>
        <taxon>Oscillatoriaceae</taxon>
        <taxon>Oxynema</taxon>
        <taxon>Oxynema aestuarii</taxon>
    </lineage>
</organism>
<keyword evidence="4" id="KW-1185">Reference proteome</keyword>
<keyword evidence="2" id="KW-0732">Signal</keyword>
<accession>A0A6H1TYT6</accession>
<gene>
    <name evidence="3" type="ORF">HCG48_15260</name>
</gene>
<reference evidence="3 4" key="1">
    <citation type="submission" date="2020-04" db="EMBL/GenBank/DDBJ databases">
        <authorList>
            <person name="Basu S."/>
            <person name="Maruthanayagam V."/>
            <person name="Chakraborty S."/>
            <person name="Pramanik A."/>
            <person name="Mukherjee J."/>
            <person name="Brink B."/>
        </authorList>
    </citation>
    <scope>NUCLEOTIDE SEQUENCE [LARGE SCALE GENOMIC DNA]</scope>
    <source>
        <strain evidence="3 4">AP17</strain>
    </source>
</reference>
<evidence type="ECO:0000256" key="2">
    <source>
        <dbReference type="SAM" id="SignalP"/>
    </source>
</evidence>
<name>A0A6H1TYT6_9CYAN</name>
<dbReference type="Proteomes" id="UP000500857">
    <property type="component" value="Chromosome"/>
</dbReference>
<dbReference type="RefSeq" id="WP_168569930.1">
    <property type="nucleotide sequence ID" value="NZ_CP051167.1"/>
</dbReference>
<evidence type="ECO:0000313" key="3">
    <source>
        <dbReference type="EMBL" id="QIZ71778.1"/>
    </source>
</evidence>
<feature type="region of interest" description="Disordered" evidence="1">
    <location>
        <begin position="120"/>
        <end position="139"/>
    </location>
</feature>